<evidence type="ECO:0000313" key="6">
    <source>
        <dbReference type="EMBL" id="SPE24111.1"/>
    </source>
</evidence>
<evidence type="ECO:0000256" key="3">
    <source>
        <dbReference type="ARBA" id="ARBA00023237"/>
    </source>
</evidence>
<dbReference type="Gene3D" id="2.60.40.1120">
    <property type="entry name" value="Carboxypeptidase-like, regulatory domain"/>
    <property type="match status" value="1"/>
</dbReference>
<dbReference type="AlphaFoldDB" id="A0A2N9LLH7"/>
<evidence type="ECO:0000259" key="5">
    <source>
        <dbReference type="Pfam" id="PF25183"/>
    </source>
</evidence>
<dbReference type="Pfam" id="PF13620">
    <property type="entry name" value="CarboxypepD_reg"/>
    <property type="match status" value="1"/>
</dbReference>
<proteinExistence type="predicted"/>
<keyword evidence="3" id="KW-0998">Cell outer membrane</keyword>
<feature type="signal peptide" evidence="4">
    <location>
        <begin position="1"/>
        <end position="25"/>
    </location>
</feature>
<keyword evidence="4" id="KW-0732">Signal</keyword>
<feature type="domain" description="TonB-dependent transporter Oar-like beta-barrel" evidence="5">
    <location>
        <begin position="514"/>
        <end position="932"/>
    </location>
</feature>
<comment type="subcellular location">
    <subcellularLocation>
        <location evidence="1">Cell outer membrane</location>
    </subcellularLocation>
</comment>
<reference evidence="7" key="1">
    <citation type="submission" date="2018-02" db="EMBL/GenBank/DDBJ databases">
        <authorList>
            <person name="Hausmann B."/>
        </authorList>
    </citation>
    <scope>NUCLEOTIDE SEQUENCE [LARGE SCALE GENOMIC DNA]</scope>
    <source>
        <strain evidence="7">Peat soil MAG SbA5</strain>
    </source>
</reference>
<protein>
    <submittedName>
        <fullName evidence="6">Cna B domain protein</fullName>
    </submittedName>
</protein>
<dbReference type="Proteomes" id="UP000239735">
    <property type="component" value="Unassembled WGS sequence"/>
</dbReference>
<evidence type="ECO:0000256" key="1">
    <source>
        <dbReference type="ARBA" id="ARBA00004442"/>
    </source>
</evidence>
<dbReference type="InterPro" id="IPR057601">
    <property type="entry name" value="Oar-like_b-barrel"/>
</dbReference>
<dbReference type="InterPro" id="IPR008969">
    <property type="entry name" value="CarboxyPept-like_regulatory"/>
</dbReference>
<evidence type="ECO:0000256" key="4">
    <source>
        <dbReference type="SAM" id="SignalP"/>
    </source>
</evidence>
<dbReference type="OrthoDB" id="98676at2"/>
<dbReference type="Gene3D" id="2.40.170.20">
    <property type="entry name" value="TonB-dependent receptor, beta-barrel domain"/>
    <property type="match status" value="1"/>
</dbReference>
<evidence type="ECO:0000256" key="2">
    <source>
        <dbReference type="ARBA" id="ARBA00023136"/>
    </source>
</evidence>
<sequence>MTFRHHFLSVFLLFVALAVPTLTTAQTATLHGQVQDPSGAVIPGAAISLTFGAQTLQTKSSADGQYVFHALSPGAYTITVTANGFALLTLSNVSIAPGQSKELNLPLTIEVEKQEVTVEEQNQSVNLSPDQNVGAIVIKGSDLDALSDDPDELQNELQALAGPAAGPNGGQIYIDGFEGGQIPPKSSILEVRVNQNPFSAEFDRIGYGRIEIITKPGSQKLKGSISGYGIDSALNTANPFLAQQLSYYRYGVYGDVSGPLTKTSAYFFHAQRFSSQNQTIVNALDPQNTSAHLAEAFPTPTTYLSIGPRIDFEIGKKSMFTVREAFFRLTQSGSGVGTLDLPSLGTNGTTTYNELQIGDTIILSSRLLSEVRFAWDRTRTGQTPDSLAPTVTVQGAFINGGSGVGASQNHSDQLVLQDYFTATAGRYAFRFGARIRANRDANYSQGGVNGSYYFSSVANYLAQTPTQYSATVITNPLARATVVDGSLFLQDDWHWKPNLMMGFGLRYEGQNWIGDHADFAPRIAVAWSPGRTGKAPAKTVVRAGYGWFFNRFAGPTAFNGGGAVPYVIQLIHDNLINQKSYTVDNPNAVFPNNQFDPNNTTAIPPKTLASAPSSIPTEHTIDPHFHAALDMQAGIGVDRQLAKKIMGNVTYLYTQGVHQYFSNNVTAPGFDLADYTTTGPAPTLYNYRYQSGGFYRQNQLILSSSIALKHLTLSGNYTLNEAKSDTQGVNSFPSVAEDPGLDYGRATFGIRHRFTLIESYTAPHGFVIAALLTAQSGTPYNLTIGSDLTGNNQFNARPTYGTCGASNVVSTQYGCLDTDPIGKDEPLVPYGVGLGPANAVLHVRISKVIGIGPRIKEAGEGQTYNPGENGNVSGRGLSGGGAAIRLDAAAPRRFNLTFVAGANNILNMVNLGTPNGVLLSPLFNQTQSLANGPYGSPTPGNRNIVFQTTLTF</sequence>
<gene>
    <name evidence="6" type="ORF">SBA5_420011</name>
</gene>
<dbReference type="SUPFAM" id="SSF56935">
    <property type="entry name" value="Porins"/>
    <property type="match status" value="1"/>
</dbReference>
<organism evidence="6 7">
    <name type="scientific">Candidatus Sulfuritelmatomonas gaucii</name>
    <dbReference type="NCBI Taxonomy" id="2043161"/>
    <lineage>
        <taxon>Bacteria</taxon>
        <taxon>Pseudomonadati</taxon>
        <taxon>Acidobacteriota</taxon>
        <taxon>Terriglobia</taxon>
        <taxon>Terriglobales</taxon>
        <taxon>Acidobacteriaceae</taxon>
        <taxon>Candidatus Sulfuritelmatomonas</taxon>
    </lineage>
</organism>
<name>A0A2N9LLH7_9BACT</name>
<accession>A0A2N9LLH7</accession>
<dbReference type="EMBL" id="OKRB01000100">
    <property type="protein sequence ID" value="SPE24111.1"/>
    <property type="molecule type" value="Genomic_DNA"/>
</dbReference>
<dbReference type="GO" id="GO:0009279">
    <property type="term" value="C:cell outer membrane"/>
    <property type="evidence" value="ECO:0007669"/>
    <property type="project" value="UniProtKB-SubCell"/>
</dbReference>
<dbReference type="SUPFAM" id="SSF49464">
    <property type="entry name" value="Carboxypeptidase regulatory domain-like"/>
    <property type="match status" value="1"/>
</dbReference>
<evidence type="ECO:0000313" key="7">
    <source>
        <dbReference type="Proteomes" id="UP000239735"/>
    </source>
</evidence>
<keyword evidence="2" id="KW-0472">Membrane</keyword>
<dbReference type="InterPro" id="IPR036942">
    <property type="entry name" value="Beta-barrel_TonB_sf"/>
</dbReference>
<dbReference type="Pfam" id="PF25183">
    <property type="entry name" value="OMP_b-brl_4"/>
    <property type="match status" value="2"/>
</dbReference>
<feature type="domain" description="TonB-dependent transporter Oar-like beta-barrel" evidence="5">
    <location>
        <begin position="272"/>
        <end position="511"/>
    </location>
</feature>
<feature type="chain" id="PRO_5014977375" evidence="4">
    <location>
        <begin position="26"/>
        <end position="952"/>
    </location>
</feature>